<dbReference type="EMBL" id="HBUF01060994">
    <property type="protein sequence ID" value="CAG6625833.1"/>
    <property type="molecule type" value="Transcribed_RNA"/>
</dbReference>
<dbReference type="EMBL" id="HBUF01060995">
    <property type="protein sequence ID" value="CAG6625837.1"/>
    <property type="molecule type" value="Transcribed_RNA"/>
</dbReference>
<protein>
    <submittedName>
        <fullName evidence="1">Uncharacterized protein</fullName>
    </submittedName>
</protein>
<organism evidence="1">
    <name type="scientific">Cacopsylla melanoneura</name>
    <dbReference type="NCBI Taxonomy" id="428564"/>
    <lineage>
        <taxon>Eukaryota</taxon>
        <taxon>Metazoa</taxon>
        <taxon>Ecdysozoa</taxon>
        <taxon>Arthropoda</taxon>
        <taxon>Hexapoda</taxon>
        <taxon>Insecta</taxon>
        <taxon>Pterygota</taxon>
        <taxon>Neoptera</taxon>
        <taxon>Paraneoptera</taxon>
        <taxon>Hemiptera</taxon>
        <taxon>Sternorrhyncha</taxon>
        <taxon>Psylloidea</taxon>
        <taxon>Psyllidae</taxon>
        <taxon>Psyllinae</taxon>
        <taxon>Cacopsylla</taxon>
    </lineage>
</organism>
<name>A0A8D8Q688_9HEMI</name>
<accession>A0A8D8Q688</accession>
<sequence>MIAFLTLASSSIVCIGSALTHASVIGCMSAVLLFSSTPLSRVCLIIPTTRWICTHIVVCRVYTWHVHLYACIHTLHWVHSILHSQSSLEQHLGTSFVWVTVSLVSNTTCHSFSFSVG</sequence>
<proteinExistence type="predicted"/>
<evidence type="ECO:0000313" key="1">
    <source>
        <dbReference type="EMBL" id="CAG6625837.1"/>
    </source>
</evidence>
<reference evidence="1" key="1">
    <citation type="submission" date="2021-05" db="EMBL/GenBank/DDBJ databases">
        <authorList>
            <person name="Alioto T."/>
            <person name="Alioto T."/>
            <person name="Gomez Garrido J."/>
        </authorList>
    </citation>
    <scope>NUCLEOTIDE SEQUENCE</scope>
</reference>
<dbReference type="AlphaFoldDB" id="A0A8D8Q688"/>